<comment type="caution">
    <text evidence="3">The sequence shown here is derived from an EMBL/GenBank/DDBJ whole genome shotgun (WGS) entry which is preliminary data.</text>
</comment>
<evidence type="ECO:0000256" key="1">
    <source>
        <dbReference type="SAM" id="MobiDB-lite"/>
    </source>
</evidence>
<evidence type="ECO:0000313" key="4">
    <source>
        <dbReference type="Proteomes" id="UP000257109"/>
    </source>
</evidence>
<proteinExistence type="predicted"/>
<evidence type="ECO:0000259" key="2">
    <source>
        <dbReference type="Pfam" id="PF03732"/>
    </source>
</evidence>
<organism evidence="3 4">
    <name type="scientific">Mucuna pruriens</name>
    <name type="common">Velvet bean</name>
    <name type="synonym">Dolichos pruriens</name>
    <dbReference type="NCBI Taxonomy" id="157652"/>
    <lineage>
        <taxon>Eukaryota</taxon>
        <taxon>Viridiplantae</taxon>
        <taxon>Streptophyta</taxon>
        <taxon>Embryophyta</taxon>
        <taxon>Tracheophyta</taxon>
        <taxon>Spermatophyta</taxon>
        <taxon>Magnoliopsida</taxon>
        <taxon>eudicotyledons</taxon>
        <taxon>Gunneridae</taxon>
        <taxon>Pentapetalae</taxon>
        <taxon>rosids</taxon>
        <taxon>fabids</taxon>
        <taxon>Fabales</taxon>
        <taxon>Fabaceae</taxon>
        <taxon>Papilionoideae</taxon>
        <taxon>50 kb inversion clade</taxon>
        <taxon>NPAAA clade</taxon>
        <taxon>indigoferoid/millettioid clade</taxon>
        <taxon>Phaseoleae</taxon>
        <taxon>Mucuna</taxon>
    </lineage>
</organism>
<feature type="compositionally biased region" description="Low complexity" evidence="1">
    <location>
        <begin position="233"/>
        <end position="253"/>
    </location>
</feature>
<gene>
    <name evidence="3" type="ORF">CR513_27653</name>
</gene>
<feature type="region of interest" description="Disordered" evidence="1">
    <location>
        <begin position="175"/>
        <end position="203"/>
    </location>
</feature>
<dbReference type="Proteomes" id="UP000257109">
    <property type="component" value="Unassembled WGS sequence"/>
</dbReference>
<feature type="domain" description="Retrotransposon gag" evidence="2">
    <location>
        <begin position="53"/>
        <end position="131"/>
    </location>
</feature>
<evidence type="ECO:0000313" key="3">
    <source>
        <dbReference type="EMBL" id="RDX90474.1"/>
    </source>
</evidence>
<dbReference type="Pfam" id="PF03732">
    <property type="entry name" value="Retrotrans_gag"/>
    <property type="match status" value="1"/>
</dbReference>
<feature type="compositionally biased region" description="Basic and acidic residues" evidence="1">
    <location>
        <begin position="175"/>
        <end position="191"/>
    </location>
</feature>
<accession>A0A371GIW1</accession>
<dbReference type="EMBL" id="QJKJ01005396">
    <property type="protein sequence ID" value="RDX90474.1"/>
    <property type="molecule type" value="Genomic_DNA"/>
</dbReference>
<name>A0A371GIW1_MUCPR</name>
<protein>
    <recommendedName>
        <fullName evidence="2">Retrotransposon gag domain-containing protein</fullName>
    </recommendedName>
</protein>
<sequence>MTVYQQAEAEDVDNQDTKRTYARKSKEVFGRNLNYENTFLWTASLTPHVRMMIFSMSLKGATLNWYTRLPPNLIDSFATLMEKFEAQYTTCKPHYLTLVEEDESLRSFMEHFSAVAMKIKDLNLEVTLHSMIMTLKPELFSNNLYKRPLTLIGELRAKGLGYIQMEEMKEFQNGVRAEHQKAKNRQKDGEAPHALGQRKRHTGPSIKVALLEKAFNVDLIMLPRKGGHHMGLTKPSTVDTTKTTDTPPNHARC</sequence>
<dbReference type="OrthoDB" id="786383at2759"/>
<feature type="non-terminal residue" evidence="3">
    <location>
        <position position="1"/>
    </location>
</feature>
<dbReference type="InterPro" id="IPR005162">
    <property type="entry name" value="Retrotrans_gag_dom"/>
</dbReference>
<feature type="region of interest" description="Disordered" evidence="1">
    <location>
        <begin position="227"/>
        <end position="253"/>
    </location>
</feature>
<dbReference type="AlphaFoldDB" id="A0A371GIW1"/>
<reference evidence="3" key="1">
    <citation type="submission" date="2018-05" db="EMBL/GenBank/DDBJ databases">
        <title>Draft genome of Mucuna pruriens seed.</title>
        <authorList>
            <person name="Nnadi N.E."/>
            <person name="Vos R."/>
            <person name="Hasami M.H."/>
            <person name="Devisetty U.K."/>
            <person name="Aguiy J.C."/>
        </authorList>
    </citation>
    <scope>NUCLEOTIDE SEQUENCE [LARGE SCALE GENOMIC DNA]</scope>
    <source>
        <strain evidence="3">JCA_2017</strain>
    </source>
</reference>
<keyword evidence="4" id="KW-1185">Reference proteome</keyword>